<protein>
    <submittedName>
        <fullName evidence="2">Uncharacterized protein</fullName>
    </submittedName>
</protein>
<proteinExistence type="predicted"/>
<reference evidence="2 3" key="1">
    <citation type="submission" date="2013-09" db="EMBL/GenBank/DDBJ databases">
        <title>Corchorus capsularis genome sequencing.</title>
        <authorList>
            <person name="Alam M."/>
            <person name="Haque M.S."/>
            <person name="Islam M.S."/>
            <person name="Emdad E.M."/>
            <person name="Islam M.M."/>
            <person name="Ahmed B."/>
            <person name="Halim A."/>
            <person name="Hossen Q.M.M."/>
            <person name="Hossain M.Z."/>
            <person name="Ahmed R."/>
            <person name="Khan M.M."/>
            <person name="Islam R."/>
            <person name="Rashid M.M."/>
            <person name="Khan S.A."/>
            <person name="Rahman M.S."/>
            <person name="Alam M."/>
        </authorList>
    </citation>
    <scope>NUCLEOTIDE SEQUENCE [LARGE SCALE GENOMIC DNA]</scope>
    <source>
        <strain evidence="3">cv. CVL-1</strain>
        <tissue evidence="2">Whole seedling</tissue>
    </source>
</reference>
<dbReference type="EMBL" id="AWWV01014094">
    <property type="protein sequence ID" value="OMO58827.1"/>
    <property type="molecule type" value="Genomic_DNA"/>
</dbReference>
<comment type="caution">
    <text evidence="2">The sequence shown here is derived from an EMBL/GenBank/DDBJ whole genome shotgun (WGS) entry which is preliminary data.</text>
</comment>
<evidence type="ECO:0000256" key="1">
    <source>
        <dbReference type="SAM" id="MobiDB-lite"/>
    </source>
</evidence>
<evidence type="ECO:0000313" key="3">
    <source>
        <dbReference type="Proteomes" id="UP000188268"/>
    </source>
</evidence>
<evidence type="ECO:0000313" key="2">
    <source>
        <dbReference type="EMBL" id="OMO58827.1"/>
    </source>
</evidence>
<sequence length="51" mass="5715">MNPNMKTHSPPHLPRAQSKLGLPPLPHKLYSHRNGLKTIPTNPKSKLPETL</sequence>
<feature type="region of interest" description="Disordered" evidence="1">
    <location>
        <begin position="1"/>
        <end position="51"/>
    </location>
</feature>
<dbReference type="Proteomes" id="UP000188268">
    <property type="component" value="Unassembled WGS sequence"/>
</dbReference>
<organism evidence="2 3">
    <name type="scientific">Corchorus capsularis</name>
    <name type="common">Jute</name>
    <dbReference type="NCBI Taxonomy" id="210143"/>
    <lineage>
        <taxon>Eukaryota</taxon>
        <taxon>Viridiplantae</taxon>
        <taxon>Streptophyta</taxon>
        <taxon>Embryophyta</taxon>
        <taxon>Tracheophyta</taxon>
        <taxon>Spermatophyta</taxon>
        <taxon>Magnoliopsida</taxon>
        <taxon>eudicotyledons</taxon>
        <taxon>Gunneridae</taxon>
        <taxon>Pentapetalae</taxon>
        <taxon>rosids</taxon>
        <taxon>malvids</taxon>
        <taxon>Malvales</taxon>
        <taxon>Malvaceae</taxon>
        <taxon>Grewioideae</taxon>
        <taxon>Apeibeae</taxon>
        <taxon>Corchorus</taxon>
    </lineage>
</organism>
<dbReference type="Gramene" id="OMO58827">
    <property type="protein sequence ID" value="OMO58827"/>
    <property type="gene ID" value="CCACVL1_25333"/>
</dbReference>
<gene>
    <name evidence="2" type="ORF">CCACVL1_25333</name>
</gene>
<keyword evidence="3" id="KW-1185">Reference proteome</keyword>
<accession>A0A1R3GL98</accession>
<dbReference type="AlphaFoldDB" id="A0A1R3GL98"/>
<name>A0A1R3GL98_COCAP</name>